<feature type="signal peptide" evidence="4">
    <location>
        <begin position="1"/>
        <end position="20"/>
    </location>
</feature>
<dbReference type="Pfam" id="PF00657">
    <property type="entry name" value="Lipase_GDSL"/>
    <property type="match status" value="1"/>
</dbReference>
<protein>
    <recommendedName>
        <fullName evidence="7">GDSL esterase/lipase</fullName>
    </recommendedName>
</protein>
<dbReference type="GO" id="GO:0016788">
    <property type="term" value="F:hydrolase activity, acting on ester bonds"/>
    <property type="evidence" value="ECO:0007669"/>
    <property type="project" value="InterPro"/>
</dbReference>
<dbReference type="PROSITE" id="PS51257">
    <property type="entry name" value="PROKAR_LIPOPROTEIN"/>
    <property type="match status" value="1"/>
</dbReference>
<comment type="similarity">
    <text evidence="1">Belongs to the 'GDSL' lipolytic enzyme family.</text>
</comment>
<accession>A0AA38FXB8</accession>
<dbReference type="EMBL" id="JAHRHJ020000006">
    <property type="protein sequence ID" value="KAH9311039.1"/>
    <property type="molecule type" value="Genomic_DNA"/>
</dbReference>
<sequence>MKIVKQNLLVPLAALLLAFACESPNRRDLNSFENEFLFSCSAFAGKCSAEKAKALFVFGDSYADTGNRDATNRTLNHGWRRPYGFDWPGYPTGRYSSGKIQTDRWAEILGLPTPIPYQMLKTHDCEEIPNKIVHGVNFAFGSSGLFESEGITIPDQVKQFKNLMNKTGAFGARDLARSILLLSYGGGDYLPNIHRNNVTVLVSLVSAVVNGVVKFVKELYDYGFRNFVVTDVVAMGCLPLTLSRSCELEKCVQLHSRLLNESLHQLRSDLKGSSIIIPDLPSVFVHIFSNAASYGFEDWFHPCCARNHGVYGCAYVDKKGGPYFE</sequence>
<evidence type="ECO:0000256" key="3">
    <source>
        <dbReference type="ARBA" id="ARBA00023098"/>
    </source>
</evidence>
<dbReference type="InterPro" id="IPR036514">
    <property type="entry name" value="SGNH_hydro_sf"/>
</dbReference>
<dbReference type="AlphaFoldDB" id="A0AA38FXB8"/>
<keyword evidence="2" id="KW-0378">Hydrolase</keyword>
<organism evidence="5 6">
    <name type="scientific">Taxus chinensis</name>
    <name type="common">Chinese yew</name>
    <name type="synonym">Taxus wallichiana var. chinensis</name>
    <dbReference type="NCBI Taxonomy" id="29808"/>
    <lineage>
        <taxon>Eukaryota</taxon>
        <taxon>Viridiplantae</taxon>
        <taxon>Streptophyta</taxon>
        <taxon>Embryophyta</taxon>
        <taxon>Tracheophyta</taxon>
        <taxon>Spermatophyta</taxon>
        <taxon>Pinopsida</taxon>
        <taxon>Pinidae</taxon>
        <taxon>Conifers II</taxon>
        <taxon>Cupressales</taxon>
        <taxon>Taxaceae</taxon>
        <taxon>Taxus</taxon>
    </lineage>
</organism>
<evidence type="ECO:0000313" key="5">
    <source>
        <dbReference type="EMBL" id="KAH9311039.1"/>
    </source>
</evidence>
<keyword evidence="4" id="KW-0732">Signal</keyword>
<proteinExistence type="inferred from homology"/>
<evidence type="ECO:0000256" key="1">
    <source>
        <dbReference type="ARBA" id="ARBA00008668"/>
    </source>
</evidence>
<comment type="caution">
    <text evidence="5">The sequence shown here is derived from an EMBL/GenBank/DDBJ whole genome shotgun (WGS) entry which is preliminary data.</text>
</comment>
<keyword evidence="3" id="KW-0443">Lipid metabolism</keyword>
<evidence type="ECO:0000256" key="2">
    <source>
        <dbReference type="ARBA" id="ARBA00022801"/>
    </source>
</evidence>
<evidence type="ECO:0000313" key="6">
    <source>
        <dbReference type="Proteomes" id="UP000824469"/>
    </source>
</evidence>
<reference evidence="5 6" key="1">
    <citation type="journal article" date="2021" name="Nat. Plants">
        <title>The Taxus genome provides insights into paclitaxel biosynthesis.</title>
        <authorList>
            <person name="Xiong X."/>
            <person name="Gou J."/>
            <person name="Liao Q."/>
            <person name="Li Y."/>
            <person name="Zhou Q."/>
            <person name="Bi G."/>
            <person name="Li C."/>
            <person name="Du R."/>
            <person name="Wang X."/>
            <person name="Sun T."/>
            <person name="Guo L."/>
            <person name="Liang H."/>
            <person name="Lu P."/>
            <person name="Wu Y."/>
            <person name="Zhang Z."/>
            <person name="Ro D.K."/>
            <person name="Shang Y."/>
            <person name="Huang S."/>
            <person name="Yan J."/>
        </authorList>
    </citation>
    <scope>NUCLEOTIDE SEQUENCE [LARGE SCALE GENOMIC DNA]</scope>
    <source>
        <strain evidence="5">Ta-2019</strain>
    </source>
</reference>
<dbReference type="Gene3D" id="3.40.50.1110">
    <property type="entry name" value="SGNH hydrolase"/>
    <property type="match status" value="1"/>
</dbReference>
<dbReference type="GO" id="GO:0006629">
    <property type="term" value="P:lipid metabolic process"/>
    <property type="evidence" value="ECO:0007669"/>
    <property type="project" value="UniProtKB-KW"/>
</dbReference>
<dbReference type="Proteomes" id="UP000824469">
    <property type="component" value="Unassembled WGS sequence"/>
</dbReference>
<gene>
    <name evidence="5" type="ORF">KI387_026074</name>
</gene>
<name>A0AA38FXB8_TAXCH</name>
<evidence type="ECO:0008006" key="7">
    <source>
        <dbReference type="Google" id="ProtNLM"/>
    </source>
</evidence>
<keyword evidence="6" id="KW-1185">Reference proteome</keyword>
<dbReference type="InterPro" id="IPR001087">
    <property type="entry name" value="GDSL"/>
</dbReference>
<dbReference type="PANTHER" id="PTHR46020">
    <property type="entry name" value="OSJNBB0059K02.9 PROTEIN"/>
    <property type="match status" value="1"/>
</dbReference>
<evidence type="ECO:0000256" key="4">
    <source>
        <dbReference type="SAM" id="SignalP"/>
    </source>
</evidence>
<dbReference type="PANTHER" id="PTHR46020:SF4">
    <property type="entry name" value="OS04G0650200 PROTEIN"/>
    <property type="match status" value="1"/>
</dbReference>
<feature type="chain" id="PRO_5041200837" description="GDSL esterase/lipase" evidence="4">
    <location>
        <begin position="21"/>
        <end position="325"/>
    </location>
</feature>
<feature type="non-terminal residue" evidence="5">
    <location>
        <position position="325"/>
    </location>
</feature>